<keyword evidence="2" id="KW-1185">Reference proteome</keyword>
<accession>A0ABQ7KRA0</accession>
<dbReference type="EMBL" id="JADBGQ010000010">
    <property type="protein sequence ID" value="KAG5376015.1"/>
    <property type="molecule type" value="Genomic_DNA"/>
</dbReference>
<dbReference type="Proteomes" id="UP000823674">
    <property type="component" value="Chromosome A10"/>
</dbReference>
<organism evidence="1 2">
    <name type="scientific">Brassica rapa subsp. trilocularis</name>
    <dbReference type="NCBI Taxonomy" id="1813537"/>
    <lineage>
        <taxon>Eukaryota</taxon>
        <taxon>Viridiplantae</taxon>
        <taxon>Streptophyta</taxon>
        <taxon>Embryophyta</taxon>
        <taxon>Tracheophyta</taxon>
        <taxon>Spermatophyta</taxon>
        <taxon>Magnoliopsida</taxon>
        <taxon>eudicotyledons</taxon>
        <taxon>Gunneridae</taxon>
        <taxon>Pentapetalae</taxon>
        <taxon>rosids</taxon>
        <taxon>malvids</taxon>
        <taxon>Brassicales</taxon>
        <taxon>Brassicaceae</taxon>
        <taxon>Brassiceae</taxon>
        <taxon>Brassica</taxon>
    </lineage>
</organism>
<protein>
    <submittedName>
        <fullName evidence="1">Uncharacterized protein</fullName>
    </submittedName>
</protein>
<proteinExistence type="predicted"/>
<evidence type="ECO:0000313" key="1">
    <source>
        <dbReference type="EMBL" id="KAG5376015.1"/>
    </source>
</evidence>
<name>A0ABQ7KRA0_BRACM</name>
<evidence type="ECO:0000313" key="2">
    <source>
        <dbReference type="Proteomes" id="UP000823674"/>
    </source>
</evidence>
<sequence length="129" mass="15004">MTGKALKDSIKIVHSFPDMRLILSSRLLGARDAACMPTKLYMFSDFSLLFLSVLRWYKDGILRMACERQLRQKYKSFGALKIVTARGLHVTLRITSHVLVLLLENLTYCIIKPCWWEILQSLIYLLQPR</sequence>
<reference evidence="1 2" key="1">
    <citation type="submission" date="2021-03" db="EMBL/GenBank/DDBJ databases">
        <authorList>
            <person name="King G.J."/>
            <person name="Bancroft I."/>
            <person name="Baten A."/>
            <person name="Bloomfield J."/>
            <person name="Borpatragohain P."/>
            <person name="He Z."/>
            <person name="Irish N."/>
            <person name="Irwin J."/>
            <person name="Liu K."/>
            <person name="Mauleon R.P."/>
            <person name="Moore J."/>
            <person name="Morris R."/>
            <person name="Ostergaard L."/>
            <person name="Wang B."/>
            <person name="Wells R."/>
        </authorList>
    </citation>
    <scope>NUCLEOTIDE SEQUENCE [LARGE SCALE GENOMIC DNA]</scope>
    <source>
        <strain evidence="1">R-o-18</strain>
        <tissue evidence="1">Leaf</tissue>
    </source>
</reference>
<comment type="caution">
    <text evidence="1">The sequence shown here is derived from an EMBL/GenBank/DDBJ whole genome shotgun (WGS) entry which is preliminary data.</text>
</comment>
<gene>
    <name evidence="1" type="primary">A10p018260.1_BraROA</name>
    <name evidence="1" type="ORF">IGI04_040611</name>
</gene>